<keyword evidence="9 10" id="KW-0472">Membrane</keyword>
<dbReference type="RefSeq" id="WP_132129426.1">
    <property type="nucleotide sequence ID" value="NZ_CP042432.1"/>
</dbReference>
<dbReference type="Pfam" id="PF04973">
    <property type="entry name" value="NMN_transporter"/>
    <property type="match status" value="1"/>
</dbReference>
<reference evidence="11 12" key="1">
    <citation type="submission" date="2019-03" db="EMBL/GenBank/DDBJ databases">
        <title>Genomic Encyclopedia of Type Strains, Phase IV (KMG-IV): sequencing the most valuable type-strain genomes for metagenomic binning, comparative biology and taxonomic classification.</title>
        <authorList>
            <person name="Goeker M."/>
        </authorList>
    </citation>
    <scope>NUCLEOTIDE SEQUENCE [LARGE SCALE GENOMIC DNA]</scope>
    <source>
        <strain evidence="11 12">DSM 21100</strain>
    </source>
</reference>
<evidence type="ECO:0000256" key="8">
    <source>
        <dbReference type="ARBA" id="ARBA00022989"/>
    </source>
</evidence>
<feature type="transmembrane region" description="Helical" evidence="10">
    <location>
        <begin position="91"/>
        <end position="108"/>
    </location>
</feature>
<keyword evidence="7 10" id="KW-0812">Transmembrane</keyword>
<evidence type="ECO:0000313" key="11">
    <source>
        <dbReference type="EMBL" id="TCS86868.1"/>
    </source>
</evidence>
<keyword evidence="12" id="KW-1185">Reference proteome</keyword>
<evidence type="ECO:0000256" key="3">
    <source>
        <dbReference type="ARBA" id="ARBA00006669"/>
    </source>
</evidence>
<keyword evidence="6" id="KW-1003">Cell membrane</keyword>
<protein>
    <recommendedName>
        <fullName evidence="4">Nicotinamide riboside transporter PnuC</fullName>
    </recommendedName>
</protein>
<organism evidence="11 12">
    <name type="scientific">Anseongella ginsenosidimutans</name>
    <dbReference type="NCBI Taxonomy" id="496056"/>
    <lineage>
        <taxon>Bacteria</taxon>
        <taxon>Pseudomonadati</taxon>
        <taxon>Bacteroidota</taxon>
        <taxon>Sphingobacteriia</taxon>
        <taxon>Sphingobacteriales</taxon>
        <taxon>Sphingobacteriaceae</taxon>
        <taxon>Anseongella</taxon>
    </lineage>
</organism>
<evidence type="ECO:0000256" key="6">
    <source>
        <dbReference type="ARBA" id="ARBA00022475"/>
    </source>
</evidence>
<evidence type="ECO:0000256" key="1">
    <source>
        <dbReference type="ARBA" id="ARBA00002672"/>
    </source>
</evidence>
<dbReference type="EMBL" id="SMAD01000006">
    <property type="protein sequence ID" value="TCS86868.1"/>
    <property type="molecule type" value="Genomic_DNA"/>
</dbReference>
<feature type="transmembrane region" description="Helical" evidence="10">
    <location>
        <begin position="163"/>
        <end position="182"/>
    </location>
</feature>
<accession>A0A4R3KQ21</accession>
<evidence type="ECO:0000256" key="10">
    <source>
        <dbReference type="SAM" id="Phobius"/>
    </source>
</evidence>
<feature type="transmembrane region" description="Helical" evidence="10">
    <location>
        <begin position="53"/>
        <end position="70"/>
    </location>
</feature>
<evidence type="ECO:0000256" key="2">
    <source>
        <dbReference type="ARBA" id="ARBA00004651"/>
    </source>
</evidence>
<sequence>MDIFKILEIVGVTCGMLYLLLIIRENIWCWLFGILASAITVFLYIEFKLYLEAGLNFYYILAGIYGWIFWSRHKNKDRKTPVTDWIPRSHLLVLFAGTLLSLGLGQIMDLHTDSPRPFIDAGLTIFSFTATYMEARKVLSTWYYWFILNGVSVWLHIDRGLYFYAALSVFYTFMCIVGYLEWKKSYTSQTV</sequence>
<evidence type="ECO:0000256" key="7">
    <source>
        <dbReference type="ARBA" id="ARBA00022692"/>
    </source>
</evidence>
<dbReference type="PANTHER" id="PTHR36122">
    <property type="entry name" value="NICOTINAMIDE RIBOSIDE TRANSPORTER PNUC"/>
    <property type="match status" value="1"/>
</dbReference>
<evidence type="ECO:0000313" key="12">
    <source>
        <dbReference type="Proteomes" id="UP000295807"/>
    </source>
</evidence>
<evidence type="ECO:0000256" key="4">
    <source>
        <dbReference type="ARBA" id="ARBA00017522"/>
    </source>
</evidence>
<feature type="transmembrane region" description="Helical" evidence="10">
    <location>
        <begin position="28"/>
        <end position="47"/>
    </location>
</feature>
<dbReference type="GO" id="GO:0005886">
    <property type="term" value="C:plasma membrane"/>
    <property type="evidence" value="ECO:0007669"/>
    <property type="project" value="UniProtKB-SubCell"/>
</dbReference>
<evidence type="ECO:0000256" key="9">
    <source>
        <dbReference type="ARBA" id="ARBA00023136"/>
    </source>
</evidence>
<gene>
    <name evidence="11" type="ORF">EDD80_106179</name>
</gene>
<keyword evidence="8 10" id="KW-1133">Transmembrane helix</keyword>
<dbReference type="InterPro" id="IPR006419">
    <property type="entry name" value="NMN_transpt_PnuC"/>
</dbReference>
<feature type="transmembrane region" description="Helical" evidence="10">
    <location>
        <begin position="6"/>
        <end position="23"/>
    </location>
</feature>
<comment type="similarity">
    <text evidence="3">Belongs to the nicotinamide ribonucleoside (NR) uptake permease (TC 4.B.1) family.</text>
</comment>
<dbReference type="OrthoDB" id="9791248at2"/>
<keyword evidence="5" id="KW-0813">Transport</keyword>
<comment type="function">
    <text evidence="1">Required for nicotinamide riboside transport across the inner membrane.</text>
</comment>
<evidence type="ECO:0000256" key="5">
    <source>
        <dbReference type="ARBA" id="ARBA00022448"/>
    </source>
</evidence>
<comment type="caution">
    <text evidence="11">The sequence shown here is derived from an EMBL/GenBank/DDBJ whole genome shotgun (WGS) entry which is preliminary data.</text>
</comment>
<feature type="transmembrane region" description="Helical" evidence="10">
    <location>
        <begin position="140"/>
        <end position="157"/>
    </location>
</feature>
<proteinExistence type="inferred from homology"/>
<dbReference type="Proteomes" id="UP000295807">
    <property type="component" value="Unassembled WGS sequence"/>
</dbReference>
<comment type="subcellular location">
    <subcellularLocation>
        <location evidence="2">Cell membrane</location>
        <topology evidence="2">Multi-pass membrane protein</topology>
    </subcellularLocation>
</comment>
<dbReference type="AlphaFoldDB" id="A0A4R3KQ21"/>
<dbReference type="PANTHER" id="PTHR36122:SF2">
    <property type="entry name" value="NICOTINAMIDE RIBOSIDE TRANSPORTER PNUC"/>
    <property type="match status" value="1"/>
</dbReference>
<name>A0A4R3KQ21_9SPHI</name>
<dbReference type="NCBIfam" id="TIGR01528">
    <property type="entry name" value="NMN_trans_PnuC"/>
    <property type="match status" value="1"/>
</dbReference>
<dbReference type="GO" id="GO:0034257">
    <property type="term" value="F:nicotinamide riboside transmembrane transporter activity"/>
    <property type="evidence" value="ECO:0007669"/>
    <property type="project" value="InterPro"/>
</dbReference>